<dbReference type="InterPro" id="IPR012946">
    <property type="entry name" value="X8"/>
</dbReference>
<dbReference type="Proteomes" id="UP000087171">
    <property type="component" value="Chromosome Ca6"/>
</dbReference>
<keyword evidence="5" id="KW-0472">Membrane</keyword>
<evidence type="ECO:0000313" key="11">
    <source>
        <dbReference type="RefSeq" id="XP_004504432.2"/>
    </source>
</evidence>
<dbReference type="GO" id="GO:0009506">
    <property type="term" value="C:plasmodesma"/>
    <property type="evidence" value="ECO:0007669"/>
    <property type="project" value="UniProtKB-ARBA"/>
</dbReference>
<evidence type="ECO:0000256" key="8">
    <source>
        <dbReference type="ARBA" id="ARBA00023288"/>
    </source>
</evidence>
<evidence type="ECO:0000256" key="1">
    <source>
        <dbReference type="ARBA" id="ARBA00004609"/>
    </source>
</evidence>
<evidence type="ECO:0000256" key="5">
    <source>
        <dbReference type="ARBA" id="ARBA00023136"/>
    </source>
</evidence>
<keyword evidence="4" id="KW-0732">Signal</keyword>
<keyword evidence="7" id="KW-0325">Glycoprotein</keyword>
<dbReference type="PANTHER" id="PTHR31044">
    <property type="entry name" value="BETA-1,3 GLUCANASE"/>
    <property type="match status" value="1"/>
</dbReference>
<keyword evidence="10" id="KW-1185">Reference proteome</keyword>
<evidence type="ECO:0000256" key="3">
    <source>
        <dbReference type="ARBA" id="ARBA00022622"/>
    </source>
</evidence>
<dbReference type="PANTHER" id="PTHR31044:SF52">
    <property type="entry name" value="OS01G0631500 PROTEIN"/>
    <property type="match status" value="1"/>
</dbReference>
<evidence type="ECO:0000256" key="6">
    <source>
        <dbReference type="ARBA" id="ARBA00023157"/>
    </source>
</evidence>
<dbReference type="SMART" id="SM00768">
    <property type="entry name" value="X8"/>
    <property type="match status" value="1"/>
</dbReference>
<dbReference type="GO" id="GO:0005886">
    <property type="term" value="C:plasma membrane"/>
    <property type="evidence" value="ECO:0007669"/>
    <property type="project" value="UniProtKB-SubCell"/>
</dbReference>
<evidence type="ECO:0000256" key="2">
    <source>
        <dbReference type="ARBA" id="ARBA00022475"/>
    </source>
</evidence>
<dbReference type="GeneID" id="101488658"/>
<organism evidence="10 11">
    <name type="scientific">Cicer arietinum</name>
    <name type="common">Chickpea</name>
    <name type="synonym">Garbanzo</name>
    <dbReference type="NCBI Taxonomy" id="3827"/>
    <lineage>
        <taxon>Eukaryota</taxon>
        <taxon>Viridiplantae</taxon>
        <taxon>Streptophyta</taxon>
        <taxon>Embryophyta</taxon>
        <taxon>Tracheophyta</taxon>
        <taxon>Spermatophyta</taxon>
        <taxon>Magnoliopsida</taxon>
        <taxon>eudicotyledons</taxon>
        <taxon>Gunneridae</taxon>
        <taxon>Pentapetalae</taxon>
        <taxon>rosids</taxon>
        <taxon>fabids</taxon>
        <taxon>Fabales</taxon>
        <taxon>Fabaceae</taxon>
        <taxon>Papilionoideae</taxon>
        <taxon>50 kb inversion clade</taxon>
        <taxon>NPAAA clade</taxon>
        <taxon>Hologalegina</taxon>
        <taxon>IRL clade</taxon>
        <taxon>Cicereae</taxon>
        <taxon>Cicer</taxon>
    </lineage>
</organism>
<feature type="domain" description="X8" evidence="9">
    <location>
        <begin position="14"/>
        <end position="98"/>
    </location>
</feature>
<accession>A0A1S2YHD1</accession>
<keyword evidence="2" id="KW-1003">Cell membrane</keyword>
<dbReference type="STRING" id="3827.A0A1S2YHD1"/>
<dbReference type="Gene3D" id="1.20.58.1040">
    <property type="match status" value="1"/>
</dbReference>
<evidence type="ECO:0000256" key="7">
    <source>
        <dbReference type="ARBA" id="ARBA00023180"/>
    </source>
</evidence>
<evidence type="ECO:0000313" key="10">
    <source>
        <dbReference type="Proteomes" id="UP000087171"/>
    </source>
</evidence>
<keyword evidence="3" id="KW-0336">GPI-anchor</keyword>
<proteinExistence type="predicted"/>
<reference evidence="10" key="1">
    <citation type="journal article" date="2013" name="Nat. Biotechnol.">
        <title>Draft genome sequence of chickpea (Cicer arietinum) provides a resource for trait improvement.</title>
        <authorList>
            <person name="Varshney R.K."/>
            <person name="Song C."/>
            <person name="Saxena R.K."/>
            <person name="Azam S."/>
            <person name="Yu S."/>
            <person name="Sharpe A.G."/>
            <person name="Cannon S."/>
            <person name="Baek J."/>
            <person name="Rosen B.D."/>
            <person name="Tar'an B."/>
            <person name="Millan T."/>
            <person name="Zhang X."/>
            <person name="Ramsay L.D."/>
            <person name="Iwata A."/>
            <person name="Wang Y."/>
            <person name="Nelson W."/>
            <person name="Farmer A.D."/>
            <person name="Gaur P.M."/>
            <person name="Soderlund C."/>
            <person name="Penmetsa R.V."/>
            <person name="Xu C."/>
            <person name="Bharti A.K."/>
            <person name="He W."/>
            <person name="Winter P."/>
            <person name="Zhao S."/>
            <person name="Hane J.K."/>
            <person name="Carrasquilla-Garcia N."/>
            <person name="Condie J.A."/>
            <person name="Upadhyaya H.D."/>
            <person name="Luo M.C."/>
            <person name="Thudi M."/>
            <person name="Gowda C.L."/>
            <person name="Singh N.P."/>
            <person name="Lichtenzveig J."/>
            <person name="Gali K.K."/>
            <person name="Rubio J."/>
            <person name="Nadarajan N."/>
            <person name="Dolezel J."/>
            <person name="Bansal K.C."/>
            <person name="Xu X."/>
            <person name="Edwards D."/>
            <person name="Zhang G."/>
            <person name="Kahl G."/>
            <person name="Gil J."/>
            <person name="Singh K.B."/>
            <person name="Datta S.K."/>
            <person name="Jackson S.A."/>
            <person name="Wang J."/>
            <person name="Cook D.R."/>
        </authorList>
    </citation>
    <scope>NUCLEOTIDE SEQUENCE [LARGE SCALE GENOMIC DNA]</scope>
    <source>
        <strain evidence="10">cv. CDC Frontier</strain>
    </source>
</reference>
<reference evidence="11" key="2">
    <citation type="submission" date="2025-08" db="UniProtKB">
        <authorList>
            <consortium name="RefSeq"/>
        </authorList>
    </citation>
    <scope>IDENTIFICATION</scope>
    <source>
        <tissue evidence="11">Etiolated seedlings</tissue>
    </source>
</reference>
<dbReference type="OrthoDB" id="417697at2759"/>
<dbReference type="InterPro" id="IPR044788">
    <property type="entry name" value="X8_dom_prot"/>
</dbReference>
<keyword evidence="6" id="KW-1015">Disulfide bond</keyword>
<gene>
    <name evidence="11" type="primary">LOC101488658</name>
</gene>
<name>A0A1S2YHD1_CICAR</name>
<dbReference type="Pfam" id="PF07983">
    <property type="entry name" value="X8"/>
    <property type="match status" value="1"/>
</dbReference>
<dbReference type="PaxDb" id="3827-XP_004504432.1"/>
<dbReference type="RefSeq" id="XP_004504432.2">
    <property type="nucleotide sequence ID" value="XM_004504375.2"/>
</dbReference>
<evidence type="ECO:0000256" key="4">
    <source>
        <dbReference type="ARBA" id="ARBA00022729"/>
    </source>
</evidence>
<dbReference type="AlphaFoldDB" id="A0A1S2YHD1"/>
<evidence type="ECO:0000259" key="9">
    <source>
        <dbReference type="SMART" id="SM00768"/>
    </source>
</evidence>
<protein>
    <submittedName>
        <fullName evidence="11">PLASMODESMATA CALLOSE-BINDING PROTEIN 2-like</fullName>
    </submittedName>
</protein>
<dbReference type="FunFam" id="1.20.58.1040:FF:000001">
    <property type="entry name" value="Glucan endo-1,3-beta-glucosidase 4"/>
    <property type="match status" value="1"/>
</dbReference>
<keyword evidence="8" id="KW-0449">Lipoprotein</keyword>
<sequence length="102" mass="11199">MILVNVMIVGAVQTWCVAKKDVDDLSLLNALNYACGAGANCKPIQPKAECYYPNTIQSHASYAFDSYYHINNQAYDSCDFGGTGLLIETDPSYRGCRYPSTV</sequence>
<comment type="subcellular location">
    <subcellularLocation>
        <location evidence="1">Cell membrane</location>
        <topology evidence="1">Lipid-anchor</topology>
        <topology evidence="1">GPI-anchor</topology>
    </subcellularLocation>
</comment>
<dbReference type="KEGG" id="cam:101488658"/>
<dbReference type="GO" id="GO:0098552">
    <property type="term" value="C:side of membrane"/>
    <property type="evidence" value="ECO:0007669"/>
    <property type="project" value="UniProtKB-KW"/>
</dbReference>